<evidence type="ECO:0000313" key="1">
    <source>
        <dbReference type="EMBL" id="QOR60223.1"/>
    </source>
</evidence>
<dbReference type="SUPFAM" id="SSF52540">
    <property type="entry name" value="P-loop containing nucleoside triphosphate hydrolases"/>
    <property type="match status" value="1"/>
</dbReference>
<proteinExistence type="predicted"/>
<dbReference type="EMBL" id="MK522034">
    <property type="protein sequence ID" value="QOR60223.1"/>
    <property type="molecule type" value="Genomic_DNA"/>
</dbReference>
<dbReference type="Gene3D" id="3.40.50.300">
    <property type="entry name" value="P-loop containing nucleotide triphosphate hydrolases"/>
    <property type="match status" value="1"/>
</dbReference>
<reference evidence="1" key="1">
    <citation type="submission" date="2019-02" db="EMBL/GenBank/DDBJ databases">
        <authorList>
            <person name="Bachy C."/>
            <person name="Yung C.-M."/>
            <person name="Roux S."/>
            <person name="Sullivan M.B."/>
            <person name="Worden A.Z."/>
        </authorList>
    </citation>
    <scope>NUCLEOTIDE SEQUENCE</scope>
    <source>
        <strain evidence="1">BII-V1</strain>
    </source>
</reference>
<accession>A0A7S6NY04</accession>
<organism evidence="1">
    <name type="scientific">Bathycoccus sp. RCC716 virus 1</name>
    <dbReference type="NCBI Taxonomy" id="2530038"/>
    <lineage>
        <taxon>Viruses</taxon>
        <taxon>Varidnaviria</taxon>
        <taxon>Bamfordvirae</taxon>
        <taxon>Nucleocytoviricota</taxon>
        <taxon>Megaviricetes</taxon>
        <taxon>Algavirales</taxon>
        <taxon>Phycodnaviridae</taxon>
        <taxon>Prasinovirus</taxon>
    </lineage>
</organism>
<dbReference type="InterPro" id="IPR027417">
    <property type="entry name" value="P-loop_NTPase"/>
</dbReference>
<name>A0A7S6NY04_9PHYC</name>
<sequence>MDAFVTIHKQKKDENISLHDREIKEITSLLKNGTNVFLCGAAGVGKTFVLKKILDETNSIELYDEVLRKKDLFLSTIKYSNMYTYIDDYESDTAYKSIVETVCEGGHITKKPLLVTSKNVHMLPNFKLVFIPKRKPETIQWLNKNHPRSKIASEKCKGNIGNYFNYLEFKDDKDIFKSSKEIIEDYFCKPGNIDIEETIHEHGHVWGAVHENYLETEPENSEKIMYALIDADTYDTELYNGEWDVMPYFVLNAIKIPKMYMKKLLDKDKIRPGSAWTKYGNQKMREQKIRSIQARSHTKMSHHEFMLLREYAKCGDVSKFKEYSLTPQDFDVMNHLSLQNKLKQREVTKIKKMIKENDIN</sequence>
<protein>
    <submittedName>
        <fullName evidence="1">Uncharacterized protein</fullName>
    </submittedName>
</protein>